<keyword evidence="10" id="KW-1185">Reference proteome</keyword>
<dbReference type="GO" id="GO:0008083">
    <property type="term" value="F:growth factor activity"/>
    <property type="evidence" value="ECO:0007669"/>
    <property type="project" value="UniProtKB-KW"/>
</dbReference>
<accession>A0A2A2LY24</accession>
<gene>
    <name evidence="9" type="ORF">WR25_02802</name>
</gene>
<evidence type="ECO:0000313" key="10">
    <source>
        <dbReference type="Proteomes" id="UP000218231"/>
    </source>
</evidence>
<dbReference type="Pfam" id="PF00019">
    <property type="entry name" value="TGF_beta"/>
    <property type="match status" value="1"/>
</dbReference>
<feature type="chain" id="PRO_5012381100" description="TGF-beta family profile domain-containing protein" evidence="7">
    <location>
        <begin position="23"/>
        <end position="365"/>
    </location>
</feature>
<name>A0A2A2LY24_9BILA</name>
<feature type="domain" description="TGF-beta family profile" evidence="8">
    <location>
        <begin position="245"/>
        <end position="365"/>
    </location>
</feature>
<dbReference type="OrthoDB" id="5948587at2759"/>
<comment type="subcellular location">
    <subcellularLocation>
        <location evidence="1">Secreted</location>
    </subcellularLocation>
</comment>
<organism evidence="9 10">
    <name type="scientific">Diploscapter pachys</name>
    <dbReference type="NCBI Taxonomy" id="2018661"/>
    <lineage>
        <taxon>Eukaryota</taxon>
        <taxon>Metazoa</taxon>
        <taxon>Ecdysozoa</taxon>
        <taxon>Nematoda</taxon>
        <taxon>Chromadorea</taxon>
        <taxon>Rhabditida</taxon>
        <taxon>Rhabditina</taxon>
        <taxon>Rhabditomorpha</taxon>
        <taxon>Rhabditoidea</taxon>
        <taxon>Rhabditidae</taxon>
        <taxon>Diploscapter</taxon>
    </lineage>
</organism>
<keyword evidence="4 6" id="KW-0339">Growth factor</keyword>
<keyword evidence="3" id="KW-0964">Secreted</keyword>
<comment type="similarity">
    <text evidence="2 6">Belongs to the TGF-beta family.</text>
</comment>
<dbReference type="PROSITE" id="PS00250">
    <property type="entry name" value="TGF_BETA_1"/>
    <property type="match status" value="1"/>
</dbReference>
<dbReference type="STRING" id="2018661.A0A2A2LY24"/>
<evidence type="ECO:0000259" key="8">
    <source>
        <dbReference type="PROSITE" id="PS51362"/>
    </source>
</evidence>
<protein>
    <recommendedName>
        <fullName evidence="8">TGF-beta family profile domain-containing protein</fullName>
    </recommendedName>
</protein>
<dbReference type="SMART" id="SM00204">
    <property type="entry name" value="TGFB"/>
    <property type="match status" value="1"/>
</dbReference>
<dbReference type="AlphaFoldDB" id="A0A2A2LY24"/>
<evidence type="ECO:0000256" key="5">
    <source>
        <dbReference type="ARBA" id="ARBA00023157"/>
    </source>
</evidence>
<reference evidence="9 10" key="1">
    <citation type="journal article" date="2017" name="Curr. Biol.">
        <title>Genome architecture and evolution of a unichromosomal asexual nematode.</title>
        <authorList>
            <person name="Fradin H."/>
            <person name="Zegar C."/>
            <person name="Gutwein M."/>
            <person name="Lucas J."/>
            <person name="Kovtun M."/>
            <person name="Corcoran D."/>
            <person name="Baugh L.R."/>
            <person name="Kiontke K."/>
            <person name="Gunsalus K."/>
            <person name="Fitch D.H."/>
            <person name="Piano F."/>
        </authorList>
    </citation>
    <scope>NUCLEOTIDE SEQUENCE [LARGE SCALE GENOMIC DNA]</scope>
    <source>
        <strain evidence="9">PF1309</strain>
    </source>
</reference>
<evidence type="ECO:0000256" key="2">
    <source>
        <dbReference type="ARBA" id="ARBA00006656"/>
    </source>
</evidence>
<dbReference type="PANTHER" id="PTHR11848:SF303">
    <property type="entry name" value="DAUER LARVA DEVELOPMENT REGULATORY GROWTH FACTOR DAF-7"/>
    <property type="match status" value="1"/>
</dbReference>
<dbReference type="EMBL" id="LIAE01006336">
    <property type="protein sequence ID" value="PAV91099.1"/>
    <property type="molecule type" value="Genomic_DNA"/>
</dbReference>
<feature type="signal peptide" evidence="7">
    <location>
        <begin position="1"/>
        <end position="22"/>
    </location>
</feature>
<dbReference type="Proteomes" id="UP000218231">
    <property type="component" value="Unassembled WGS sequence"/>
</dbReference>
<dbReference type="GO" id="GO:0005615">
    <property type="term" value="C:extracellular space"/>
    <property type="evidence" value="ECO:0007669"/>
    <property type="project" value="TreeGrafter"/>
</dbReference>
<keyword evidence="5" id="KW-1015">Disulfide bond</keyword>
<evidence type="ECO:0000256" key="6">
    <source>
        <dbReference type="RuleBase" id="RU000354"/>
    </source>
</evidence>
<dbReference type="CDD" id="cd19378">
    <property type="entry name" value="TGF_beta_DAF7"/>
    <property type="match status" value="1"/>
</dbReference>
<proteinExistence type="inferred from homology"/>
<evidence type="ECO:0000256" key="7">
    <source>
        <dbReference type="SAM" id="SignalP"/>
    </source>
</evidence>
<dbReference type="Gene3D" id="2.10.90.10">
    <property type="entry name" value="Cystine-knot cytokines"/>
    <property type="match status" value="1"/>
</dbReference>
<sequence>MRCCCWYFFITILAIYLPYAFARCHRPGHMEKKRHERTRSINKIISDYVNNELSKVSHPHKRSVIQEEKPSPEYETVFFSAEDATGDLPIKAVMFNISKSLPVVFAEEGFLRIFLKNTPGEIMEEADVILQFVSSEGEPSSILFNRTLPVLHDSFIEVSLRGKRLKRILESPDDFMGIFVATLVDGENRAIYPNDDKDGHKNMLLWLKLRQPGRRVRRDALTAPISKPMTEEEIANTPFMKHFMPGYTAPGSVECSIPYKDNDTCCLGSHTISFPLNDYKFIIAPRKYDAYVCRGSCSLRHHLYNPAAHAQAIHVTGDKSTEKTDTGGCCHATRYAPLRMVTVGHRGKWQVTEIRGVVARECACT</sequence>
<dbReference type="InterPro" id="IPR001839">
    <property type="entry name" value="TGF-b_C"/>
</dbReference>
<dbReference type="InterPro" id="IPR029034">
    <property type="entry name" value="Cystine-knot_cytokine"/>
</dbReference>
<evidence type="ECO:0000256" key="1">
    <source>
        <dbReference type="ARBA" id="ARBA00004613"/>
    </source>
</evidence>
<evidence type="ECO:0000313" key="9">
    <source>
        <dbReference type="EMBL" id="PAV91099.1"/>
    </source>
</evidence>
<dbReference type="InterPro" id="IPR015615">
    <property type="entry name" value="TGF-beta-rel"/>
</dbReference>
<dbReference type="InterPro" id="IPR017948">
    <property type="entry name" value="TGFb_CS"/>
</dbReference>
<dbReference type="SUPFAM" id="SSF57501">
    <property type="entry name" value="Cystine-knot cytokines"/>
    <property type="match status" value="1"/>
</dbReference>
<evidence type="ECO:0000256" key="3">
    <source>
        <dbReference type="ARBA" id="ARBA00022525"/>
    </source>
</evidence>
<keyword evidence="7" id="KW-0732">Signal</keyword>
<comment type="caution">
    <text evidence="9">The sequence shown here is derived from an EMBL/GenBank/DDBJ whole genome shotgun (WGS) entry which is preliminary data.</text>
</comment>
<dbReference type="GO" id="GO:0005125">
    <property type="term" value="F:cytokine activity"/>
    <property type="evidence" value="ECO:0007669"/>
    <property type="project" value="TreeGrafter"/>
</dbReference>
<dbReference type="PROSITE" id="PS51362">
    <property type="entry name" value="TGF_BETA_2"/>
    <property type="match status" value="1"/>
</dbReference>
<dbReference type="PANTHER" id="PTHR11848">
    <property type="entry name" value="TGF-BETA FAMILY"/>
    <property type="match status" value="1"/>
</dbReference>
<evidence type="ECO:0000256" key="4">
    <source>
        <dbReference type="ARBA" id="ARBA00023030"/>
    </source>
</evidence>